<keyword evidence="4" id="KW-1185">Reference proteome</keyword>
<dbReference type="Pfam" id="PF13511">
    <property type="entry name" value="DUF4124"/>
    <property type="match status" value="1"/>
</dbReference>
<evidence type="ECO:0000313" key="4">
    <source>
        <dbReference type="Proteomes" id="UP001139646"/>
    </source>
</evidence>
<evidence type="ECO:0000259" key="2">
    <source>
        <dbReference type="Pfam" id="PF13511"/>
    </source>
</evidence>
<gene>
    <name evidence="3" type="ORF">L3081_05190</name>
</gene>
<feature type="signal peptide" evidence="1">
    <location>
        <begin position="1"/>
        <end position="20"/>
    </location>
</feature>
<evidence type="ECO:0000313" key="3">
    <source>
        <dbReference type="EMBL" id="MCI2282893.1"/>
    </source>
</evidence>
<organism evidence="3 4">
    <name type="scientific">Colwellia maritima</name>
    <dbReference type="NCBI Taxonomy" id="2912588"/>
    <lineage>
        <taxon>Bacteria</taxon>
        <taxon>Pseudomonadati</taxon>
        <taxon>Pseudomonadota</taxon>
        <taxon>Gammaproteobacteria</taxon>
        <taxon>Alteromonadales</taxon>
        <taxon>Colwelliaceae</taxon>
        <taxon>Colwellia</taxon>
    </lineage>
</organism>
<reference evidence="3" key="1">
    <citation type="submission" date="2022-01" db="EMBL/GenBank/DDBJ databases">
        <title>Colwellia maritima, isolated from seawater.</title>
        <authorList>
            <person name="Kristyanto S."/>
            <person name="Jung J."/>
            <person name="Jeon C.O."/>
        </authorList>
    </citation>
    <scope>NUCLEOTIDE SEQUENCE</scope>
    <source>
        <strain evidence="3">MSW7</strain>
    </source>
</reference>
<keyword evidence="1" id="KW-0732">Signal</keyword>
<dbReference type="EMBL" id="JAKKSL010000001">
    <property type="protein sequence ID" value="MCI2282893.1"/>
    <property type="molecule type" value="Genomic_DNA"/>
</dbReference>
<proteinExistence type="predicted"/>
<dbReference type="RefSeq" id="WP_242283966.1">
    <property type="nucleotide sequence ID" value="NZ_JAKKSL010000001.1"/>
</dbReference>
<dbReference type="Proteomes" id="UP001139646">
    <property type="component" value="Unassembled WGS sequence"/>
</dbReference>
<comment type="caution">
    <text evidence="3">The sequence shown here is derived from an EMBL/GenBank/DDBJ whole genome shotgun (WGS) entry which is preliminary data.</text>
</comment>
<protein>
    <submittedName>
        <fullName evidence="3">DUF4124 domain-containing protein</fullName>
    </submittedName>
</protein>
<dbReference type="InterPro" id="IPR025392">
    <property type="entry name" value="DUF4124"/>
</dbReference>
<feature type="chain" id="PRO_5045758931" evidence="1">
    <location>
        <begin position="21"/>
        <end position="172"/>
    </location>
</feature>
<accession>A0ABS9WY51</accession>
<evidence type="ECO:0000256" key="1">
    <source>
        <dbReference type="SAM" id="SignalP"/>
    </source>
</evidence>
<sequence length="172" mass="19406">MIKFILLMLLTLSFAIPVNAGTAKIYVWRNENGELVYSDTPKPGAEEVITKPGNIIKSSTTLETQVLDIHTKEIIEEYQVAINYPEQNATIRDNTGAVFVSGIITPIFKRGLKIQLILDGKPYQKPQNDARFSLRNVDRGEHQIKMKIFNEQGKVIALSTPVTFYMHRSSVN</sequence>
<name>A0ABS9WY51_9GAMM</name>
<feature type="domain" description="DUF4124" evidence="2">
    <location>
        <begin position="13"/>
        <end position="48"/>
    </location>
</feature>